<dbReference type="PANTHER" id="PTHR15838:SF1">
    <property type="entry name" value="ZINC FINGER CCHC DOMAIN-CONTAINING PROTEIN 17"/>
    <property type="match status" value="1"/>
</dbReference>
<protein>
    <submittedName>
        <fullName evidence="4">Nucleolar protein of 40 kDa</fullName>
    </submittedName>
</protein>
<dbReference type="STRING" id="597456.A0A0L7QK83"/>
<feature type="compositionally biased region" description="Basic and acidic residues" evidence="2">
    <location>
        <begin position="108"/>
        <end position="122"/>
    </location>
</feature>
<feature type="domain" description="CCHC-type" evidence="3">
    <location>
        <begin position="47"/>
        <end position="60"/>
    </location>
</feature>
<evidence type="ECO:0000313" key="4">
    <source>
        <dbReference type="EMBL" id="KOC59019.1"/>
    </source>
</evidence>
<dbReference type="Pfam" id="PF00098">
    <property type="entry name" value="zf-CCHC"/>
    <property type="match status" value="1"/>
</dbReference>
<feature type="compositionally biased region" description="Basic residues" evidence="2">
    <location>
        <begin position="123"/>
        <end position="139"/>
    </location>
</feature>
<keyword evidence="1" id="KW-0862">Zinc</keyword>
<dbReference type="PROSITE" id="PS50158">
    <property type="entry name" value="ZF_CCHC"/>
    <property type="match status" value="1"/>
</dbReference>
<evidence type="ECO:0000259" key="3">
    <source>
        <dbReference type="PROSITE" id="PS50158"/>
    </source>
</evidence>
<dbReference type="Proteomes" id="UP000053825">
    <property type="component" value="Unassembled WGS sequence"/>
</dbReference>
<feature type="region of interest" description="Disordered" evidence="2">
    <location>
        <begin position="1"/>
        <end position="27"/>
    </location>
</feature>
<keyword evidence="1" id="KW-0479">Metal-binding</keyword>
<keyword evidence="1" id="KW-0863">Zinc-finger</keyword>
<dbReference type="PANTHER" id="PTHR15838">
    <property type="entry name" value="NUCLEOLAR PROTEIN OF 40 KDA"/>
    <property type="match status" value="1"/>
</dbReference>
<gene>
    <name evidence="4" type="ORF">WH47_00484</name>
</gene>
<sequence>MKYVNQGSGTDLDPNGVQLQRDTQKKKTIEKYERKAIHLEAILNTTCTKCGTAGHLSKDCFMSPDGKKYELIPEIEDEITVQTQMETSKKEKKHKQKKLKKKKKAKKLKEGTDNSDSGEKEVVKKKKKKYSKDQKKAKKKYDSSNDESSSGSFSSHDVKAHKRKHSESSEKRTKKCKHSKSKHADE</sequence>
<feature type="compositionally biased region" description="Basic residues" evidence="2">
    <location>
        <begin position="172"/>
        <end position="186"/>
    </location>
</feature>
<dbReference type="InterPro" id="IPR001878">
    <property type="entry name" value="Znf_CCHC"/>
</dbReference>
<organism evidence="4 5">
    <name type="scientific">Habropoda laboriosa</name>
    <dbReference type="NCBI Taxonomy" id="597456"/>
    <lineage>
        <taxon>Eukaryota</taxon>
        <taxon>Metazoa</taxon>
        <taxon>Ecdysozoa</taxon>
        <taxon>Arthropoda</taxon>
        <taxon>Hexapoda</taxon>
        <taxon>Insecta</taxon>
        <taxon>Pterygota</taxon>
        <taxon>Neoptera</taxon>
        <taxon>Endopterygota</taxon>
        <taxon>Hymenoptera</taxon>
        <taxon>Apocrita</taxon>
        <taxon>Aculeata</taxon>
        <taxon>Apoidea</taxon>
        <taxon>Anthophila</taxon>
        <taxon>Apidae</taxon>
        <taxon>Habropoda</taxon>
    </lineage>
</organism>
<dbReference type="GO" id="GO:0043489">
    <property type="term" value="P:RNA stabilization"/>
    <property type="evidence" value="ECO:0007669"/>
    <property type="project" value="TreeGrafter"/>
</dbReference>
<accession>A0A0L7QK83</accession>
<evidence type="ECO:0000256" key="1">
    <source>
        <dbReference type="PROSITE-ProRule" id="PRU00047"/>
    </source>
</evidence>
<dbReference type="GO" id="GO:0003723">
    <property type="term" value="F:RNA binding"/>
    <property type="evidence" value="ECO:0007669"/>
    <property type="project" value="TreeGrafter"/>
</dbReference>
<dbReference type="AlphaFoldDB" id="A0A0L7QK83"/>
<evidence type="ECO:0000256" key="2">
    <source>
        <dbReference type="SAM" id="MobiDB-lite"/>
    </source>
</evidence>
<proteinExistence type="predicted"/>
<reference evidence="4 5" key="1">
    <citation type="submission" date="2015-07" db="EMBL/GenBank/DDBJ databases">
        <title>The genome of Habropoda laboriosa.</title>
        <authorList>
            <person name="Pan H."/>
            <person name="Kapheim K."/>
        </authorList>
    </citation>
    <scope>NUCLEOTIDE SEQUENCE [LARGE SCALE GENOMIC DNA]</scope>
    <source>
        <strain evidence="4">0110345459</strain>
    </source>
</reference>
<feature type="compositionally biased region" description="Low complexity" evidence="2">
    <location>
        <begin position="146"/>
        <end position="155"/>
    </location>
</feature>
<keyword evidence="5" id="KW-1185">Reference proteome</keyword>
<feature type="region of interest" description="Disordered" evidence="2">
    <location>
        <begin position="83"/>
        <end position="186"/>
    </location>
</feature>
<name>A0A0L7QK83_9HYME</name>
<dbReference type="EMBL" id="KQ414983">
    <property type="protein sequence ID" value="KOC59019.1"/>
    <property type="molecule type" value="Genomic_DNA"/>
</dbReference>
<evidence type="ECO:0000313" key="5">
    <source>
        <dbReference type="Proteomes" id="UP000053825"/>
    </source>
</evidence>
<feature type="compositionally biased region" description="Basic residues" evidence="2">
    <location>
        <begin position="90"/>
        <end position="107"/>
    </location>
</feature>
<dbReference type="GO" id="GO:0008270">
    <property type="term" value="F:zinc ion binding"/>
    <property type="evidence" value="ECO:0007669"/>
    <property type="project" value="UniProtKB-KW"/>
</dbReference>